<proteinExistence type="predicted"/>
<name>A0A8S5T2C4_9CAUD</name>
<protein>
    <submittedName>
        <fullName evidence="1">Uncharacterized protein</fullName>
    </submittedName>
</protein>
<dbReference type="EMBL" id="BK032728">
    <property type="protein sequence ID" value="DAF57119.1"/>
    <property type="molecule type" value="Genomic_DNA"/>
</dbReference>
<evidence type="ECO:0000313" key="1">
    <source>
        <dbReference type="EMBL" id="DAF57119.1"/>
    </source>
</evidence>
<reference evidence="1" key="1">
    <citation type="journal article" date="2021" name="Proc. Natl. Acad. Sci. U.S.A.">
        <title>A Catalog of Tens of Thousands of Viruses from Human Metagenomes Reveals Hidden Associations with Chronic Diseases.</title>
        <authorList>
            <person name="Tisza M.J."/>
            <person name="Buck C.B."/>
        </authorList>
    </citation>
    <scope>NUCLEOTIDE SEQUENCE</scope>
    <source>
        <strain evidence="1">CtEeW6</strain>
    </source>
</reference>
<organism evidence="1">
    <name type="scientific">Siphoviridae sp. ctEeW6</name>
    <dbReference type="NCBI Taxonomy" id="2827816"/>
    <lineage>
        <taxon>Viruses</taxon>
        <taxon>Duplodnaviria</taxon>
        <taxon>Heunggongvirae</taxon>
        <taxon>Uroviricota</taxon>
        <taxon>Caudoviricetes</taxon>
    </lineage>
</organism>
<accession>A0A8S5T2C4</accession>
<sequence length="42" mass="4848">MTDKEKTAIFQAVFLSVVRMECSPTYPHNPHKHPTTPNKTTY</sequence>